<gene>
    <name evidence="1" type="ORF">ALP78_02947</name>
</gene>
<sequence>MKQLIADLMYQLLVELLGEILLRGSEWLAAVPWL</sequence>
<accession>A0A3M4YJF2</accession>
<evidence type="ECO:0000313" key="2">
    <source>
        <dbReference type="Proteomes" id="UP000268004"/>
    </source>
</evidence>
<dbReference type="EMBL" id="RBSD01000072">
    <property type="protein sequence ID" value="RMR88818.1"/>
    <property type="molecule type" value="Genomic_DNA"/>
</dbReference>
<organism evidence="1 2">
    <name type="scientific">Pseudomonas coronafaciens pv. striafaciens</name>
    <dbReference type="NCBI Taxonomy" id="235276"/>
    <lineage>
        <taxon>Bacteria</taxon>
        <taxon>Pseudomonadati</taxon>
        <taxon>Pseudomonadota</taxon>
        <taxon>Gammaproteobacteria</taxon>
        <taxon>Pseudomonadales</taxon>
        <taxon>Pseudomonadaceae</taxon>
        <taxon>Pseudomonas</taxon>
        <taxon>Pseudomonas coronafaciens</taxon>
    </lineage>
</organism>
<proteinExistence type="predicted"/>
<comment type="caution">
    <text evidence="1">The sequence shown here is derived from an EMBL/GenBank/DDBJ whole genome shotgun (WGS) entry which is preliminary data.</text>
</comment>
<dbReference type="Proteomes" id="UP000268004">
    <property type="component" value="Unassembled WGS sequence"/>
</dbReference>
<evidence type="ECO:0000313" key="1">
    <source>
        <dbReference type="EMBL" id="RMR88818.1"/>
    </source>
</evidence>
<reference evidence="1 2" key="1">
    <citation type="submission" date="2018-08" db="EMBL/GenBank/DDBJ databases">
        <title>Recombination of ecologically and evolutionarily significant loci maintains genetic cohesion in the Pseudomonas syringae species complex.</title>
        <authorList>
            <person name="Dillon M."/>
            <person name="Thakur S."/>
            <person name="Almeida R.N.D."/>
            <person name="Weir B.S."/>
            <person name="Guttman D.S."/>
        </authorList>
    </citation>
    <scope>NUCLEOTIDE SEQUENCE [LARGE SCALE GENOMIC DNA]</scope>
    <source>
        <strain evidence="1 2">ICMP 4996</strain>
    </source>
</reference>
<protein>
    <submittedName>
        <fullName evidence="1">Uncharacterized protein</fullName>
    </submittedName>
</protein>
<dbReference type="AlphaFoldDB" id="A0A3M4YJF2"/>
<name>A0A3M4YJF2_9PSED</name>